<evidence type="ECO:0000313" key="2">
    <source>
        <dbReference type="EMBL" id="KDR09641.1"/>
    </source>
</evidence>
<protein>
    <submittedName>
        <fullName evidence="2">Uncharacterized protein</fullName>
    </submittedName>
</protein>
<organism evidence="2 3">
    <name type="scientific">Zootermopsis nevadensis</name>
    <name type="common">Dampwood termite</name>
    <dbReference type="NCBI Taxonomy" id="136037"/>
    <lineage>
        <taxon>Eukaryota</taxon>
        <taxon>Metazoa</taxon>
        <taxon>Ecdysozoa</taxon>
        <taxon>Arthropoda</taxon>
        <taxon>Hexapoda</taxon>
        <taxon>Insecta</taxon>
        <taxon>Pterygota</taxon>
        <taxon>Neoptera</taxon>
        <taxon>Polyneoptera</taxon>
        <taxon>Dictyoptera</taxon>
        <taxon>Blattodea</taxon>
        <taxon>Blattoidea</taxon>
        <taxon>Termitoidae</taxon>
        <taxon>Termopsidae</taxon>
        <taxon>Zootermopsis</taxon>
    </lineage>
</organism>
<gene>
    <name evidence="2" type="ORF">L798_00787</name>
</gene>
<reference evidence="2 3" key="1">
    <citation type="journal article" date="2014" name="Nat. Commun.">
        <title>Molecular traces of alternative social organization in a termite genome.</title>
        <authorList>
            <person name="Terrapon N."/>
            <person name="Li C."/>
            <person name="Robertson H.M."/>
            <person name="Ji L."/>
            <person name="Meng X."/>
            <person name="Booth W."/>
            <person name="Chen Z."/>
            <person name="Childers C.P."/>
            <person name="Glastad K.M."/>
            <person name="Gokhale K."/>
            <person name="Gowin J."/>
            <person name="Gronenberg W."/>
            <person name="Hermansen R.A."/>
            <person name="Hu H."/>
            <person name="Hunt B.G."/>
            <person name="Huylmans A.K."/>
            <person name="Khalil S.M."/>
            <person name="Mitchell R.D."/>
            <person name="Munoz-Torres M.C."/>
            <person name="Mustard J.A."/>
            <person name="Pan H."/>
            <person name="Reese J.T."/>
            <person name="Scharf M.E."/>
            <person name="Sun F."/>
            <person name="Vogel H."/>
            <person name="Xiao J."/>
            <person name="Yang W."/>
            <person name="Yang Z."/>
            <person name="Yang Z."/>
            <person name="Zhou J."/>
            <person name="Zhu J."/>
            <person name="Brent C.S."/>
            <person name="Elsik C.G."/>
            <person name="Goodisman M.A."/>
            <person name="Liberles D.A."/>
            <person name="Roe R.M."/>
            <person name="Vargo E.L."/>
            <person name="Vilcinskas A."/>
            <person name="Wang J."/>
            <person name="Bornberg-Bauer E."/>
            <person name="Korb J."/>
            <person name="Zhang G."/>
            <person name="Liebig J."/>
        </authorList>
    </citation>
    <scope>NUCLEOTIDE SEQUENCE [LARGE SCALE GENOMIC DNA]</scope>
    <source>
        <tissue evidence="2">Whole organism</tissue>
    </source>
</reference>
<accession>A0A067QN07</accession>
<dbReference type="InParanoid" id="A0A067QN07"/>
<evidence type="ECO:0000313" key="3">
    <source>
        <dbReference type="Proteomes" id="UP000027135"/>
    </source>
</evidence>
<dbReference type="Proteomes" id="UP000027135">
    <property type="component" value="Unassembled WGS sequence"/>
</dbReference>
<name>A0A067QN07_ZOONE</name>
<dbReference type="EMBL" id="KK853230">
    <property type="protein sequence ID" value="KDR09641.1"/>
    <property type="molecule type" value="Genomic_DNA"/>
</dbReference>
<feature type="region of interest" description="Disordered" evidence="1">
    <location>
        <begin position="89"/>
        <end position="120"/>
    </location>
</feature>
<feature type="compositionally biased region" description="Basic and acidic residues" evidence="1">
    <location>
        <begin position="111"/>
        <end position="120"/>
    </location>
</feature>
<evidence type="ECO:0000256" key="1">
    <source>
        <dbReference type="SAM" id="MobiDB-lite"/>
    </source>
</evidence>
<sequence>MCVTQTEFGRERVEQGPCDAEIKTSRLDVTRTESGRERVQQGPCDAEIETSRLGVTQTESGRERVEQGPCDAEIKTSRLGVTLLTRDGVKQRRGESHTMQGRHRLRQLSLAERESPAGTM</sequence>
<proteinExistence type="predicted"/>
<dbReference type="AlphaFoldDB" id="A0A067QN07"/>
<keyword evidence="3" id="KW-1185">Reference proteome</keyword>